<dbReference type="STRING" id="1036612.A0A1L9TCY7"/>
<dbReference type="PANTHER" id="PTHR47425">
    <property type="entry name" value="FARB-RELATED"/>
    <property type="match status" value="1"/>
</dbReference>
<sequence>MWNTLPLDHMITTTQALLGLQIPGCRPFKALPKYIHGLQSHVPAADADYLIATGALLLPDENLSCELLRAFMQFVYPYVPLLDTDDIFQAISDNDGRNPISILLYQAMMFSALPFVDQQHFRNARYLSAKAARYQFYRRVKLLYVFNTELDHITLIQSLILMTYWNEDPEDSNNSRDWLEDALSHSVAIKLHHDFDPPGTTTKQGRLQRRLWWCLYTRDRLMALNLRQPLLIEDGAYSVSMVTEHDFDFIPTEAEVTGPGHQPVAIRSTQLQRRQRLIFIEKVKLCLVLSEIVKLAISNTDLHSDSRSKSNSLRSCVKRLGEWHSRLFPEIQYQPPASHATVDPLLTPCAWLKLVFTAYRVLHEQTHLTWRDGRNNEKVRLAIEQIALIAEDLDRLNQTRTLPSSSVGILLPVLPILMTDIQRASSEACAVSFRFFYRCMKVLETLGETYMLAEVTASFFQSVLAKGQLDAAALSTIPPSLSRILDLPRVMVFIN</sequence>
<dbReference type="EMBL" id="KV878588">
    <property type="protein sequence ID" value="OJJ57298.1"/>
    <property type="molecule type" value="Genomic_DNA"/>
</dbReference>
<feature type="domain" description="Xylanolytic transcriptional activator regulatory" evidence="2">
    <location>
        <begin position="69"/>
        <end position="324"/>
    </location>
</feature>
<keyword evidence="4" id="KW-1185">Reference proteome</keyword>
<dbReference type="InterPro" id="IPR007219">
    <property type="entry name" value="XnlR_reg_dom"/>
</dbReference>
<dbReference type="GO" id="GO:0003677">
    <property type="term" value="F:DNA binding"/>
    <property type="evidence" value="ECO:0007669"/>
    <property type="project" value="InterPro"/>
</dbReference>
<dbReference type="Pfam" id="PF04082">
    <property type="entry name" value="Fungal_trans"/>
    <property type="match status" value="1"/>
</dbReference>
<gene>
    <name evidence="3" type="ORF">ASPSYDRAFT_154178</name>
</gene>
<protein>
    <recommendedName>
        <fullName evidence="2">Xylanolytic transcriptional activator regulatory domain-containing protein</fullName>
    </recommendedName>
</protein>
<organism evidence="3 4">
    <name type="scientific">Aspergillus sydowii CBS 593.65</name>
    <dbReference type="NCBI Taxonomy" id="1036612"/>
    <lineage>
        <taxon>Eukaryota</taxon>
        <taxon>Fungi</taxon>
        <taxon>Dikarya</taxon>
        <taxon>Ascomycota</taxon>
        <taxon>Pezizomycotina</taxon>
        <taxon>Eurotiomycetes</taxon>
        <taxon>Eurotiomycetidae</taxon>
        <taxon>Eurotiales</taxon>
        <taxon>Aspergillaceae</taxon>
        <taxon>Aspergillus</taxon>
        <taxon>Aspergillus subgen. Nidulantes</taxon>
    </lineage>
</organism>
<dbReference type="CDD" id="cd12148">
    <property type="entry name" value="fungal_TF_MHR"/>
    <property type="match status" value="1"/>
</dbReference>
<evidence type="ECO:0000313" key="3">
    <source>
        <dbReference type="EMBL" id="OJJ57298.1"/>
    </source>
</evidence>
<dbReference type="PANTHER" id="PTHR47425:SF2">
    <property type="entry name" value="FARB-RELATED"/>
    <property type="match status" value="1"/>
</dbReference>
<dbReference type="RefSeq" id="XP_040701104.1">
    <property type="nucleotide sequence ID" value="XM_040842345.1"/>
</dbReference>
<proteinExistence type="predicted"/>
<dbReference type="OrthoDB" id="4451586at2759"/>
<dbReference type="InterPro" id="IPR052761">
    <property type="entry name" value="Fungal_Detox/Toxin_TFs"/>
</dbReference>
<dbReference type="GO" id="GO:0006351">
    <property type="term" value="P:DNA-templated transcription"/>
    <property type="evidence" value="ECO:0007669"/>
    <property type="project" value="InterPro"/>
</dbReference>
<accession>A0A1L9TCY7</accession>
<dbReference type="GO" id="GO:0008270">
    <property type="term" value="F:zinc ion binding"/>
    <property type="evidence" value="ECO:0007669"/>
    <property type="project" value="InterPro"/>
</dbReference>
<dbReference type="AlphaFoldDB" id="A0A1L9TCY7"/>
<dbReference type="Proteomes" id="UP000184356">
    <property type="component" value="Unassembled WGS sequence"/>
</dbReference>
<evidence type="ECO:0000313" key="4">
    <source>
        <dbReference type="Proteomes" id="UP000184356"/>
    </source>
</evidence>
<name>A0A1L9TCY7_9EURO</name>
<evidence type="ECO:0000259" key="2">
    <source>
        <dbReference type="Pfam" id="PF04082"/>
    </source>
</evidence>
<evidence type="ECO:0000256" key="1">
    <source>
        <dbReference type="ARBA" id="ARBA00023242"/>
    </source>
</evidence>
<reference evidence="4" key="1">
    <citation type="journal article" date="2017" name="Genome Biol.">
        <title>Comparative genomics reveals high biological diversity and specific adaptations in the industrially and medically important fungal genus Aspergillus.</title>
        <authorList>
            <person name="de Vries R.P."/>
            <person name="Riley R."/>
            <person name="Wiebenga A."/>
            <person name="Aguilar-Osorio G."/>
            <person name="Amillis S."/>
            <person name="Uchima C.A."/>
            <person name="Anderluh G."/>
            <person name="Asadollahi M."/>
            <person name="Askin M."/>
            <person name="Barry K."/>
            <person name="Battaglia E."/>
            <person name="Bayram O."/>
            <person name="Benocci T."/>
            <person name="Braus-Stromeyer S.A."/>
            <person name="Caldana C."/>
            <person name="Canovas D."/>
            <person name="Cerqueira G.C."/>
            <person name="Chen F."/>
            <person name="Chen W."/>
            <person name="Choi C."/>
            <person name="Clum A."/>
            <person name="Dos Santos R.A."/>
            <person name="Damasio A.R."/>
            <person name="Diallinas G."/>
            <person name="Emri T."/>
            <person name="Fekete E."/>
            <person name="Flipphi M."/>
            <person name="Freyberg S."/>
            <person name="Gallo A."/>
            <person name="Gournas C."/>
            <person name="Habgood R."/>
            <person name="Hainaut M."/>
            <person name="Harispe M.L."/>
            <person name="Henrissat B."/>
            <person name="Hilden K.S."/>
            <person name="Hope R."/>
            <person name="Hossain A."/>
            <person name="Karabika E."/>
            <person name="Karaffa L."/>
            <person name="Karanyi Z."/>
            <person name="Krasevec N."/>
            <person name="Kuo A."/>
            <person name="Kusch H."/>
            <person name="LaButti K."/>
            <person name="Lagendijk E.L."/>
            <person name="Lapidus A."/>
            <person name="Levasseur A."/>
            <person name="Lindquist E."/>
            <person name="Lipzen A."/>
            <person name="Logrieco A.F."/>
            <person name="MacCabe A."/>
            <person name="Maekelae M.R."/>
            <person name="Malavazi I."/>
            <person name="Melin P."/>
            <person name="Meyer V."/>
            <person name="Mielnichuk N."/>
            <person name="Miskei M."/>
            <person name="Molnar A.P."/>
            <person name="Mule G."/>
            <person name="Ngan C.Y."/>
            <person name="Orejas M."/>
            <person name="Orosz E."/>
            <person name="Ouedraogo J.P."/>
            <person name="Overkamp K.M."/>
            <person name="Park H.-S."/>
            <person name="Perrone G."/>
            <person name="Piumi F."/>
            <person name="Punt P.J."/>
            <person name="Ram A.F."/>
            <person name="Ramon A."/>
            <person name="Rauscher S."/>
            <person name="Record E."/>
            <person name="Riano-Pachon D.M."/>
            <person name="Robert V."/>
            <person name="Roehrig J."/>
            <person name="Ruller R."/>
            <person name="Salamov A."/>
            <person name="Salih N.S."/>
            <person name="Samson R.A."/>
            <person name="Sandor E."/>
            <person name="Sanguinetti M."/>
            <person name="Schuetze T."/>
            <person name="Sepcic K."/>
            <person name="Shelest E."/>
            <person name="Sherlock G."/>
            <person name="Sophianopoulou V."/>
            <person name="Squina F.M."/>
            <person name="Sun H."/>
            <person name="Susca A."/>
            <person name="Todd R.B."/>
            <person name="Tsang A."/>
            <person name="Unkles S.E."/>
            <person name="van de Wiele N."/>
            <person name="van Rossen-Uffink D."/>
            <person name="Oliveira J.V."/>
            <person name="Vesth T.C."/>
            <person name="Visser J."/>
            <person name="Yu J.-H."/>
            <person name="Zhou M."/>
            <person name="Andersen M.R."/>
            <person name="Archer D.B."/>
            <person name="Baker S.E."/>
            <person name="Benoit I."/>
            <person name="Brakhage A.A."/>
            <person name="Braus G.H."/>
            <person name="Fischer R."/>
            <person name="Frisvad J.C."/>
            <person name="Goldman G.H."/>
            <person name="Houbraken J."/>
            <person name="Oakley B."/>
            <person name="Pocsi I."/>
            <person name="Scazzocchio C."/>
            <person name="Seiboth B."/>
            <person name="vanKuyk P.A."/>
            <person name="Wortman J."/>
            <person name="Dyer P.S."/>
            <person name="Grigoriev I.V."/>
        </authorList>
    </citation>
    <scope>NUCLEOTIDE SEQUENCE [LARGE SCALE GENOMIC DNA]</scope>
    <source>
        <strain evidence="4">CBS 593.65</strain>
    </source>
</reference>
<dbReference type="VEuPathDB" id="FungiDB:ASPSYDRAFT_154178"/>
<keyword evidence="1" id="KW-0539">Nucleus</keyword>
<dbReference type="GeneID" id="63758418"/>